<organism evidence="2 3">
    <name type="scientific">Merluccius polli</name>
    <name type="common">Benguela hake</name>
    <name type="synonym">Merluccius cadenati</name>
    <dbReference type="NCBI Taxonomy" id="89951"/>
    <lineage>
        <taxon>Eukaryota</taxon>
        <taxon>Metazoa</taxon>
        <taxon>Chordata</taxon>
        <taxon>Craniata</taxon>
        <taxon>Vertebrata</taxon>
        <taxon>Euteleostomi</taxon>
        <taxon>Actinopterygii</taxon>
        <taxon>Neopterygii</taxon>
        <taxon>Teleostei</taxon>
        <taxon>Neoteleostei</taxon>
        <taxon>Acanthomorphata</taxon>
        <taxon>Zeiogadaria</taxon>
        <taxon>Gadariae</taxon>
        <taxon>Gadiformes</taxon>
        <taxon>Gadoidei</taxon>
        <taxon>Merlucciidae</taxon>
        <taxon>Merluccius</taxon>
    </lineage>
</organism>
<name>A0AA47MQZ8_MERPO</name>
<proteinExistence type="predicted"/>
<evidence type="ECO:0000313" key="2">
    <source>
        <dbReference type="EMBL" id="KAK0144988.1"/>
    </source>
</evidence>
<reference evidence="2" key="1">
    <citation type="journal article" date="2023" name="Front. Mar. Sci.">
        <title>A new Merluccius polli reference genome to investigate the effects of global change in West African waters.</title>
        <authorList>
            <person name="Mateo J.L."/>
            <person name="Blanco-Fernandez C."/>
            <person name="Garcia-Vazquez E."/>
            <person name="Machado-Schiaffino G."/>
        </authorList>
    </citation>
    <scope>NUCLEOTIDE SEQUENCE</scope>
    <source>
        <strain evidence="2">C29</strain>
        <tissue evidence="2">Fin</tissue>
    </source>
</reference>
<feature type="domain" description="DUF6729" evidence="1">
    <location>
        <begin position="2"/>
        <end position="144"/>
    </location>
</feature>
<dbReference type="Pfam" id="PF20499">
    <property type="entry name" value="DUF6729"/>
    <property type="match status" value="1"/>
</dbReference>
<dbReference type="PANTHER" id="PTHR24401">
    <property type="entry name" value="SI:CH211-243P7.3-RELATED"/>
    <property type="match status" value="1"/>
</dbReference>
<accession>A0AA47MQZ8</accession>
<gene>
    <name evidence="2" type="ORF">N1851_016123</name>
</gene>
<keyword evidence="3" id="KW-1185">Reference proteome</keyword>
<evidence type="ECO:0000313" key="3">
    <source>
        <dbReference type="Proteomes" id="UP001174136"/>
    </source>
</evidence>
<dbReference type="PANTHER" id="PTHR24401:SF29">
    <property type="entry name" value="SI:CH211-243P7.3-RELATED"/>
    <property type="match status" value="1"/>
</dbReference>
<sequence>MKTIPLQDQKWISVALWKHQRLRTDLKLWYDPPEPALIYHQAPTPERFFTHRLLLWMPYHLWKVRLSCPVCGKQLTGYGAHKRARQVLDVDRYYLMITETLWCSSVGCKTSYISTSKTILDQLDLAHKLEFRLILTKKYACDMRRLCQYLGACSDFVDRPSLLPVTFQEPPEPVAIPSHRWMLAVYGRDILSRLDHIKASITSTFGRILKTDSTKKITKKLSGHAKGTALWLTSVSNEVGQILISVLTAQEGPALDMMAADLIRRYSDAGVAPPQLLYVDCDCC</sequence>
<protein>
    <recommendedName>
        <fullName evidence="1">DUF6729 domain-containing protein</fullName>
    </recommendedName>
</protein>
<dbReference type="AlphaFoldDB" id="A0AA47MQZ8"/>
<dbReference type="InterPro" id="IPR046616">
    <property type="entry name" value="DUF6729"/>
</dbReference>
<comment type="caution">
    <text evidence="2">The sequence shown here is derived from an EMBL/GenBank/DDBJ whole genome shotgun (WGS) entry which is preliminary data.</text>
</comment>
<evidence type="ECO:0000259" key="1">
    <source>
        <dbReference type="Pfam" id="PF20499"/>
    </source>
</evidence>
<dbReference type="Proteomes" id="UP001174136">
    <property type="component" value="Unassembled WGS sequence"/>
</dbReference>
<dbReference type="EMBL" id="JAOPHQ010002907">
    <property type="protein sequence ID" value="KAK0144988.1"/>
    <property type="molecule type" value="Genomic_DNA"/>
</dbReference>